<organism evidence="2 9">
    <name type="scientific">Staphylococcus aureus</name>
    <dbReference type="NCBI Taxonomy" id="1280"/>
    <lineage>
        <taxon>Bacteria</taxon>
        <taxon>Bacillati</taxon>
        <taxon>Bacillota</taxon>
        <taxon>Bacilli</taxon>
        <taxon>Bacillales</taxon>
        <taxon>Staphylococcaceae</taxon>
        <taxon>Staphylococcus</taxon>
    </lineage>
</organism>
<dbReference type="Proteomes" id="UP000032274">
    <property type="component" value="Unassembled WGS sequence"/>
</dbReference>
<dbReference type="Proteomes" id="UP000507408">
    <property type="component" value="Unassembled WGS sequence"/>
</dbReference>
<evidence type="ECO:0000313" key="11">
    <source>
        <dbReference type="Proteomes" id="UP000238775"/>
    </source>
</evidence>
<evidence type="ECO:0000313" key="10">
    <source>
        <dbReference type="Proteomes" id="UP000197894"/>
    </source>
</evidence>
<dbReference type="RefSeq" id="WP_000669861.1">
    <property type="nucleotide sequence ID" value="NZ_AP014942.1"/>
</dbReference>
<dbReference type="EMBL" id="UHAQ01000004">
    <property type="protein sequence ID" value="SUK96804.1"/>
    <property type="molecule type" value="Genomic_DNA"/>
</dbReference>
<dbReference type="EMBL" id="UHAI01000005">
    <property type="protein sequence ID" value="SUK61824.1"/>
    <property type="molecule type" value="Genomic_DNA"/>
</dbReference>
<dbReference type="Pfam" id="PF14044">
    <property type="entry name" value="NETI"/>
    <property type="match status" value="1"/>
</dbReference>
<proteinExistence type="predicted"/>
<evidence type="ECO:0000313" key="12">
    <source>
        <dbReference type="Proteomes" id="UP000250286"/>
    </source>
</evidence>
<reference evidence="12 13" key="4">
    <citation type="submission" date="2018-06" db="EMBL/GenBank/DDBJ databases">
        <authorList>
            <consortium name="Pathogen Informatics"/>
            <person name="Doyle S."/>
        </authorList>
    </citation>
    <scope>NUCLEOTIDE SEQUENCE [LARGE SCALE GENOMIC DNA]</scope>
    <source>
        <strain evidence="5 12">EOE173</strain>
        <strain evidence="8 14">NCTC5664</strain>
        <strain evidence="6 15">NCTC6133</strain>
        <strain evidence="7 13">NCTC7972</strain>
    </source>
</reference>
<dbReference type="Proteomes" id="UP000238775">
    <property type="component" value="Unassembled WGS sequence"/>
</dbReference>
<reference evidence="4 11" key="3">
    <citation type="submission" date="2017-11" db="EMBL/GenBank/DDBJ databases">
        <authorList>
            <person name="Founou R.C."/>
            <person name="Founou L."/>
            <person name="Allam M."/>
            <person name="Ismail A."/>
            <person name="Essack S.Y."/>
        </authorList>
    </citation>
    <scope>NUCLEOTIDE SEQUENCE [LARGE SCALE GENOMIC DNA]</scope>
    <source>
        <strain evidence="4 11">G703N2B1</strain>
    </source>
</reference>
<dbReference type="Proteomes" id="UP000197894">
    <property type="component" value="Unassembled WGS sequence"/>
</dbReference>
<dbReference type="EMBL" id="LNJK01000004">
    <property type="protein sequence ID" value="OWT15742.1"/>
    <property type="molecule type" value="Genomic_DNA"/>
</dbReference>
<gene>
    <name evidence="3" type="ORF">AS572_07840</name>
    <name evidence="4" type="ORF">CV021_17225</name>
    <name evidence="8" type="ORF">NCTC5664_04095</name>
    <name evidence="6" type="ORF">NCTC6133_02616</name>
    <name evidence="7" type="ORF">NCTC7972_03003</name>
    <name evidence="2" type="ORF">QU38_06980</name>
    <name evidence="5" type="ORF">SAMEA1531725_02027</name>
    <name evidence="1" type="ORF">SAMEA70245418_02212</name>
</gene>
<dbReference type="Proteomes" id="UP000255091">
    <property type="component" value="Unassembled WGS sequence"/>
</dbReference>
<dbReference type="Proteomes" id="UP000254224">
    <property type="component" value="Unassembled WGS sequence"/>
</dbReference>
<evidence type="ECO:0000313" key="2">
    <source>
        <dbReference type="EMBL" id="KIT97112.1"/>
    </source>
</evidence>
<dbReference type="OMA" id="YMPVRRM"/>
<dbReference type="Proteomes" id="UP000250286">
    <property type="component" value="Unassembled WGS sequence"/>
</dbReference>
<evidence type="ECO:0000313" key="5">
    <source>
        <dbReference type="EMBL" id="SRZ66833.1"/>
    </source>
</evidence>
<accession>A0A0D1HTC9</accession>
<evidence type="ECO:0000313" key="15">
    <source>
        <dbReference type="Proteomes" id="UP000255091"/>
    </source>
</evidence>
<evidence type="ECO:0000313" key="6">
    <source>
        <dbReference type="EMBL" id="SUK56534.1"/>
    </source>
</evidence>
<evidence type="ECO:0000313" key="8">
    <source>
        <dbReference type="EMBL" id="SUK96804.1"/>
    </source>
</evidence>
<evidence type="ECO:0000313" key="7">
    <source>
        <dbReference type="EMBL" id="SUK61824.1"/>
    </source>
</evidence>
<evidence type="ECO:0000313" key="3">
    <source>
        <dbReference type="EMBL" id="OWT15742.1"/>
    </source>
</evidence>
<reference evidence="2 9" key="1">
    <citation type="submission" date="2015-01" db="EMBL/GenBank/DDBJ databases">
        <title>Characterization of Swiss Staphylococcus aureus strains involved in food poisoning.</title>
        <authorList>
            <person name="Crovadore J."/>
            <person name="Chablais R."/>
            <person name="Tonacini J."/>
            <person name="Schnyder B."/>
            <person name="Lefort F."/>
        </authorList>
    </citation>
    <scope>NUCLEOTIDE SEQUENCE [LARGE SCALE GENOMIC DNA]</scope>
    <source>
        <strain evidence="2 9">SA-120</strain>
    </source>
</reference>
<dbReference type="InterPro" id="IPR025930">
    <property type="entry name" value="NETI"/>
</dbReference>
<evidence type="ECO:0000313" key="9">
    <source>
        <dbReference type="Proteomes" id="UP000032274"/>
    </source>
</evidence>
<evidence type="ECO:0000313" key="1">
    <source>
        <dbReference type="EMBL" id="CAC8529234.1"/>
    </source>
</evidence>
<dbReference type="EMBL" id="UHAP01000001">
    <property type="protein sequence ID" value="SUK56534.1"/>
    <property type="molecule type" value="Genomic_DNA"/>
</dbReference>
<dbReference type="EMBL" id="UELG01000012">
    <property type="protein sequence ID" value="SRZ66833.1"/>
    <property type="molecule type" value="Genomic_DNA"/>
</dbReference>
<evidence type="ECO:0000313" key="16">
    <source>
        <dbReference type="Proteomes" id="UP000507408"/>
    </source>
</evidence>
<name>A0A0D1HTC9_STAAU</name>
<protein>
    <submittedName>
        <fullName evidence="4">NETI motif-containing protein</fullName>
    </submittedName>
    <submittedName>
        <fullName evidence="5">YebG</fullName>
    </submittedName>
</protein>
<evidence type="ECO:0000313" key="13">
    <source>
        <dbReference type="Proteomes" id="UP000254224"/>
    </source>
</evidence>
<dbReference type="EMBL" id="JXIG01000625">
    <property type="protein sequence ID" value="KIT97112.1"/>
    <property type="molecule type" value="Genomic_DNA"/>
</dbReference>
<reference evidence="3 10" key="2">
    <citation type="journal article" date="2017" name="BMC Genomics">
        <title>Prophages and adaptation of Staphylococcus aureus ST398 to the human clinic.</title>
        <authorList>
            <consortium name="Regional Infection Control Group of the Centre Region"/>
            <person name="Diene S.M."/>
            <person name="Corvaglia A.R."/>
            <person name="Francois P."/>
            <person name="van der Mee-Marquet N."/>
        </authorList>
    </citation>
    <scope>NUCLEOTIDE SEQUENCE [LARGE SCALE GENOMIC DNA]</scope>
    <source>
        <strain evidence="3 10">SA13-246</strain>
    </source>
</reference>
<dbReference type="AlphaFoldDB" id="A0A0D1HTC9"/>
<evidence type="ECO:0000313" key="4">
    <source>
        <dbReference type="EMBL" id="PPJ68595.1"/>
    </source>
</evidence>
<dbReference type="EMBL" id="CAIIKR010000006">
    <property type="protein sequence ID" value="CAC8529234.1"/>
    <property type="molecule type" value="Genomic_DNA"/>
</dbReference>
<reference evidence="1 16" key="5">
    <citation type="submission" date="2020-06" db="EMBL/GenBank/DDBJ databases">
        <authorList>
            <consortium name="Pathogen Informatics"/>
        </authorList>
    </citation>
    <scope>NUCLEOTIDE SEQUENCE [LARGE SCALE GENOMIC DNA]</scope>
    <source>
        <strain evidence="1 16">MOS222</strain>
    </source>
</reference>
<evidence type="ECO:0000313" key="14">
    <source>
        <dbReference type="Proteomes" id="UP000254502"/>
    </source>
</evidence>
<dbReference type="Proteomes" id="UP000254502">
    <property type="component" value="Unassembled WGS sequence"/>
</dbReference>
<dbReference type="EMBL" id="PGWZ01000695">
    <property type="protein sequence ID" value="PPJ68595.1"/>
    <property type="molecule type" value="Genomic_DNA"/>
</dbReference>
<accession>A0A166JJS9</accession>
<sequence>MKFKVNENETIADCLSRMKMQGYMPVKRIEKPVFQEQKDGTVEVSHQEIIFVGKKIQ</sequence>